<evidence type="ECO:0000256" key="2">
    <source>
        <dbReference type="SAM" id="MobiDB-lite"/>
    </source>
</evidence>
<sequence length="366" mass="38742">MNQTTDTGLELGKWLAGAAAGALLMYLLDPDRGSARRARSAGALRDVGKQSGNKLGNIWEGIASRFSSAAECASDAAGELAERASDSASRLAGRASEGAQRMAEAARPDGAAGSATDTMSRVAQRAGEALGLGGGRVQRMLGASGEQWTPALRGSAMVGGGLLGMYALMRRSPLSMALGVAGLAMLARGAVNQPLTGMLAGRGLGQTIDLEKSILIDASPEEVYEMWTDYENFPRFMSHVVEVRDLGRGRSHWVVRGPAGSEFEWDSRLTEQSRPHRLAWRTEPGAEIGQNGSVQFEPARGGTRVTVRMSYQPPAGAIGHGIATLLGADPKRQMDDDLARMKAFIERGALPPDAARHGKSSSRYLH</sequence>
<feature type="domain" description="Coenzyme Q-binding protein COQ10 START" evidence="3">
    <location>
        <begin position="216"/>
        <end position="338"/>
    </location>
</feature>
<evidence type="ECO:0000259" key="3">
    <source>
        <dbReference type="Pfam" id="PF03364"/>
    </source>
</evidence>
<protein>
    <submittedName>
        <fullName evidence="4">SRPBCC family protein</fullName>
    </submittedName>
</protein>
<dbReference type="SUPFAM" id="SSF55961">
    <property type="entry name" value="Bet v1-like"/>
    <property type="match status" value="1"/>
</dbReference>
<comment type="similarity">
    <text evidence="1">Belongs to the ribosome association toxin RatA family.</text>
</comment>
<dbReference type="EMBL" id="JANUGU010000001">
    <property type="protein sequence ID" value="MCS0656951.1"/>
    <property type="molecule type" value="Genomic_DNA"/>
</dbReference>
<dbReference type="InterPro" id="IPR047137">
    <property type="entry name" value="ORF3"/>
</dbReference>
<dbReference type="PANTHER" id="PTHR33824">
    <property type="entry name" value="POLYKETIDE CYCLASE/DEHYDRASE AND LIPID TRANSPORT SUPERFAMILY PROTEIN"/>
    <property type="match status" value="1"/>
</dbReference>
<keyword evidence="5" id="KW-1185">Reference proteome</keyword>
<dbReference type="Gene3D" id="3.30.530.20">
    <property type="match status" value="1"/>
</dbReference>
<proteinExistence type="inferred from homology"/>
<dbReference type="CDD" id="cd07817">
    <property type="entry name" value="SRPBCC_8"/>
    <property type="match status" value="1"/>
</dbReference>
<gene>
    <name evidence="4" type="ORF">NX778_02615</name>
</gene>
<accession>A0ABT2CSM1</accession>
<evidence type="ECO:0000256" key="1">
    <source>
        <dbReference type="ARBA" id="ARBA00008918"/>
    </source>
</evidence>
<comment type="caution">
    <text evidence="4">The sequence shown here is derived from an EMBL/GenBank/DDBJ whole genome shotgun (WGS) entry which is preliminary data.</text>
</comment>
<organism evidence="4 5">
    <name type="scientific">Massilia terrae</name>
    <dbReference type="NCBI Taxonomy" id="1811224"/>
    <lineage>
        <taxon>Bacteria</taxon>
        <taxon>Pseudomonadati</taxon>
        <taxon>Pseudomonadota</taxon>
        <taxon>Betaproteobacteria</taxon>
        <taxon>Burkholderiales</taxon>
        <taxon>Oxalobacteraceae</taxon>
        <taxon>Telluria group</taxon>
        <taxon>Massilia</taxon>
    </lineage>
</organism>
<dbReference type="InterPro" id="IPR005031">
    <property type="entry name" value="COQ10_START"/>
</dbReference>
<evidence type="ECO:0000313" key="4">
    <source>
        <dbReference type="EMBL" id="MCS0656951.1"/>
    </source>
</evidence>
<evidence type="ECO:0000313" key="5">
    <source>
        <dbReference type="Proteomes" id="UP001204621"/>
    </source>
</evidence>
<dbReference type="PANTHER" id="PTHR33824:SF7">
    <property type="entry name" value="POLYKETIDE CYCLASE_DEHYDRASE AND LIPID TRANSPORT SUPERFAMILY PROTEIN"/>
    <property type="match status" value="1"/>
</dbReference>
<dbReference type="Pfam" id="PF03364">
    <property type="entry name" value="Polyketide_cyc"/>
    <property type="match status" value="1"/>
</dbReference>
<dbReference type="InterPro" id="IPR023393">
    <property type="entry name" value="START-like_dom_sf"/>
</dbReference>
<dbReference type="RefSeq" id="WP_258810120.1">
    <property type="nucleotide sequence ID" value="NZ_JANUGU010000001.1"/>
</dbReference>
<feature type="region of interest" description="Disordered" evidence="2">
    <location>
        <begin position="88"/>
        <end position="119"/>
    </location>
</feature>
<reference evidence="4 5" key="1">
    <citation type="submission" date="2022-08" db="EMBL/GenBank/DDBJ databases">
        <title>Reclassification of Massilia species as members of the genera Telluria, Duganella, Pseudoduganella, Mokoshia gen. nov. and Zemynaea gen. nov. using orthogonal and non-orthogonal genome-based approaches.</title>
        <authorList>
            <person name="Bowman J.P."/>
        </authorList>
    </citation>
    <scope>NUCLEOTIDE SEQUENCE [LARGE SCALE GENOMIC DNA]</scope>
    <source>
        <strain evidence="4 5">JCM 31606</strain>
    </source>
</reference>
<name>A0ABT2CSM1_9BURK</name>
<dbReference type="Proteomes" id="UP001204621">
    <property type="component" value="Unassembled WGS sequence"/>
</dbReference>